<gene>
    <name evidence="2" type="ORF">CGZ93_16200</name>
</gene>
<dbReference type="OrthoDB" id="143162at2"/>
<name>A0A255GTP9_9ACTN</name>
<keyword evidence="3" id="KW-1185">Reference proteome</keyword>
<proteinExistence type="predicted"/>
<sequence length="384" mass="42231">MTKCPYCFEQLLPQKYAFQCQGRCNSVPDVEGTALHGAPRQWRPTIFVGPQGGPQGWMPPRVTHCQRCNGPMAECCPTCHQFLPPDWRSGTATCIALAGARATGKSIYVGVIIKLMELLAEAHRTTLSFVDGASREMYSHVYEKPLYETRGIIAPTPRANLADSYQRQPLILSLGMLNGRRRFVVFRDVAGEDLEGSVDNARHLSFFARASAVFFLFDPTRVPEVRNQLQDLIPAQLHEGGDPAVVLNNLNFLIGGGQPRLGIVLSKFDTMQTLTAVADTELSRVMSNAGAAFMRDPGAMQAGYDEQDGQLLHAEVRSLLQRLHGGQIVTAVERPHSGRVLDHRFFVVSALGAPTEGENLHDHGIASFRCLDPVRWALSRDGAL</sequence>
<dbReference type="Pfam" id="PF19993">
    <property type="entry name" value="DO-GTPase2"/>
    <property type="match status" value="1"/>
</dbReference>
<feature type="domain" description="Double-GTPase 2" evidence="1">
    <location>
        <begin position="95"/>
        <end position="295"/>
    </location>
</feature>
<evidence type="ECO:0000313" key="2">
    <source>
        <dbReference type="EMBL" id="OYO18096.1"/>
    </source>
</evidence>
<organism evidence="2 3">
    <name type="scientific">Enemella dayhoffiae</name>
    <dbReference type="NCBI Taxonomy" id="2016507"/>
    <lineage>
        <taxon>Bacteria</taxon>
        <taxon>Bacillati</taxon>
        <taxon>Actinomycetota</taxon>
        <taxon>Actinomycetes</taxon>
        <taxon>Propionibacteriales</taxon>
        <taxon>Propionibacteriaceae</taxon>
        <taxon>Enemella</taxon>
    </lineage>
</organism>
<evidence type="ECO:0000313" key="3">
    <source>
        <dbReference type="Proteomes" id="UP000216311"/>
    </source>
</evidence>
<dbReference type="AlphaFoldDB" id="A0A255GTP9"/>
<dbReference type="InterPro" id="IPR045528">
    <property type="entry name" value="DO-GTPase2"/>
</dbReference>
<dbReference type="Proteomes" id="UP000216311">
    <property type="component" value="Unassembled WGS sequence"/>
</dbReference>
<comment type="caution">
    <text evidence="2">The sequence shown here is derived from an EMBL/GenBank/DDBJ whole genome shotgun (WGS) entry which is preliminary data.</text>
</comment>
<accession>A0A255GTP9</accession>
<dbReference type="RefSeq" id="WP_094365185.1">
    <property type="nucleotide sequence ID" value="NZ_NMVQ01000045.1"/>
</dbReference>
<protein>
    <recommendedName>
        <fullName evidence="1">Double-GTPase 2 domain-containing protein</fullName>
    </recommendedName>
</protein>
<reference evidence="2 3" key="1">
    <citation type="submission" date="2017-07" db="EMBL/GenBank/DDBJ databases">
        <title>Draft whole genome sequences of clinical Proprionibacteriaceae strains.</title>
        <authorList>
            <person name="Bernier A.-M."/>
            <person name="Bernard K."/>
            <person name="Domingo M.-C."/>
        </authorList>
    </citation>
    <scope>NUCLEOTIDE SEQUENCE [LARGE SCALE GENOMIC DNA]</scope>
    <source>
        <strain evidence="2 3">NML 130396</strain>
    </source>
</reference>
<evidence type="ECO:0000259" key="1">
    <source>
        <dbReference type="Pfam" id="PF19993"/>
    </source>
</evidence>
<dbReference type="EMBL" id="NMVQ01000045">
    <property type="protein sequence ID" value="OYO18096.1"/>
    <property type="molecule type" value="Genomic_DNA"/>
</dbReference>